<dbReference type="InterPro" id="IPR036566">
    <property type="entry name" value="PYNP-like_C_sf"/>
</dbReference>
<sequence>MNMYEIIEEKKLSKNLSKEEIDYFIKGYTNGEIPDYQVSALLMAIYFNGLNTEETYYLTDAMVNSGDRIDLSAIDGIKVDKHSTGGVGDTTTLVVGPLVASCGVPFAKMSGRGLGHTGGTIDKLESIPGMNIDLSIAEFIENANAIKIAICGQTGDITPADKKLYALRDATATVDNVSLISSSILSKKIAVGADALILDVKTGSGAFMKTLEEARELSKMMVDLGHKFNRKTVALITNMDEPLGYAVGNALEVIEAINTLRGEGPRDLIELCLNLSSKLLVLSGKFNSEIEARKLLNENISAGLGLEKFKEFVSMQGGDISYINDLSKFELSSIKREIYSNSEGYVKKIDALEIGEVSKNLGAGRETKDSSIDLGAGILLNKKIDDFVKVGDLLATVYTEKESEIERAKNTILSAYKIGEENKDEYKLVLDEID</sequence>
<dbReference type="GO" id="GO:0005829">
    <property type="term" value="C:cytosol"/>
    <property type="evidence" value="ECO:0007669"/>
    <property type="project" value="TreeGrafter"/>
</dbReference>
<dbReference type="FunFam" id="3.40.1030.10:FF:000003">
    <property type="entry name" value="Pyrimidine-nucleoside phosphorylase"/>
    <property type="match status" value="1"/>
</dbReference>
<comment type="catalytic activity">
    <reaction evidence="1">
        <text>2'-deoxyuridine + phosphate = 2-deoxy-alpha-D-ribose 1-phosphate + uracil</text>
        <dbReference type="Rhea" id="RHEA:22824"/>
        <dbReference type="ChEBI" id="CHEBI:16450"/>
        <dbReference type="ChEBI" id="CHEBI:17568"/>
        <dbReference type="ChEBI" id="CHEBI:43474"/>
        <dbReference type="ChEBI" id="CHEBI:57259"/>
        <dbReference type="EC" id="2.4.2.2"/>
    </reaction>
</comment>
<comment type="subunit">
    <text evidence="4">Homodimer.</text>
</comment>
<dbReference type="Gene3D" id="1.20.970.10">
    <property type="entry name" value="Transferase, Pyrimidine Nucleoside Phosphorylase, Chain C"/>
    <property type="match status" value="1"/>
</dbReference>
<feature type="domain" description="Pyrimidine nucleoside phosphorylase C-terminal" evidence="11">
    <location>
        <begin position="345"/>
        <end position="419"/>
    </location>
</feature>
<proteinExistence type="inferred from homology"/>
<dbReference type="InterPro" id="IPR035902">
    <property type="entry name" value="Nuc_phospho_transferase"/>
</dbReference>
<dbReference type="GO" id="GO:0009032">
    <property type="term" value="F:thymidine phosphorylase activity"/>
    <property type="evidence" value="ECO:0007669"/>
    <property type="project" value="TreeGrafter"/>
</dbReference>
<dbReference type="PANTHER" id="PTHR10515">
    <property type="entry name" value="THYMIDINE PHOSPHORYLASE"/>
    <property type="match status" value="1"/>
</dbReference>
<dbReference type="EC" id="2.4.2.2" evidence="5"/>
<dbReference type="GO" id="GO:0006206">
    <property type="term" value="P:pyrimidine nucleobase metabolic process"/>
    <property type="evidence" value="ECO:0007669"/>
    <property type="project" value="InterPro"/>
</dbReference>
<accession>A0A1M5P8T6</accession>
<keyword evidence="8" id="KW-0808">Transferase</keyword>
<dbReference type="Gene3D" id="3.90.1170.30">
    <property type="entry name" value="Pyrimidine nucleoside phosphorylase-like, C-terminal domain"/>
    <property type="match status" value="1"/>
</dbReference>
<evidence type="ECO:0000256" key="6">
    <source>
        <dbReference type="ARBA" id="ARBA00014680"/>
    </source>
</evidence>
<dbReference type="SMART" id="SM00941">
    <property type="entry name" value="PYNP_C"/>
    <property type="match status" value="1"/>
</dbReference>
<dbReference type="RefSeq" id="WP_073182953.1">
    <property type="nucleotide sequence ID" value="NZ_FQXI01000001.1"/>
</dbReference>
<dbReference type="Gene3D" id="3.40.1030.10">
    <property type="entry name" value="Nucleoside phosphorylase/phosphoribosyltransferase catalytic domain"/>
    <property type="match status" value="1"/>
</dbReference>
<reference evidence="13" key="1">
    <citation type="submission" date="2016-11" db="EMBL/GenBank/DDBJ databases">
        <authorList>
            <person name="Varghese N."/>
            <person name="Submissions S."/>
        </authorList>
    </citation>
    <scope>NUCLEOTIDE SEQUENCE [LARGE SCALE GENOMIC DNA]</scope>
    <source>
        <strain evidence="13">DSM 21120</strain>
    </source>
</reference>
<comment type="function">
    <text evidence="2">Catalyzes phosphorolysis of the pyrimidine nucleosides uridine, thymidine and 2'-deoxyuridine with the formation of the corresponding pyrimidine base and ribose-1-phosphate.</text>
</comment>
<dbReference type="PROSITE" id="PS00647">
    <property type="entry name" value="THYMID_PHOSPHORYLASE"/>
    <property type="match status" value="1"/>
</dbReference>
<dbReference type="NCBIfam" id="TIGR02644">
    <property type="entry name" value="Y_phosphoryl"/>
    <property type="match status" value="1"/>
</dbReference>
<dbReference type="EMBL" id="FQXI01000001">
    <property type="protein sequence ID" value="SHG98127.1"/>
    <property type="molecule type" value="Genomic_DNA"/>
</dbReference>
<dbReference type="InterPro" id="IPR036320">
    <property type="entry name" value="Glycosyl_Trfase_fam3_N_dom_sf"/>
</dbReference>
<evidence type="ECO:0000313" key="13">
    <source>
        <dbReference type="Proteomes" id="UP000184032"/>
    </source>
</evidence>
<gene>
    <name evidence="12" type="ORF">SAMN02745245_00223</name>
</gene>
<organism evidence="12 13">
    <name type="scientific">Anaerosphaera aminiphila DSM 21120</name>
    <dbReference type="NCBI Taxonomy" id="1120995"/>
    <lineage>
        <taxon>Bacteria</taxon>
        <taxon>Bacillati</taxon>
        <taxon>Bacillota</taxon>
        <taxon>Tissierellia</taxon>
        <taxon>Tissierellales</taxon>
        <taxon>Peptoniphilaceae</taxon>
        <taxon>Anaerosphaera</taxon>
    </lineage>
</organism>
<name>A0A1M5P8T6_9FIRM</name>
<dbReference type="SUPFAM" id="SSF54680">
    <property type="entry name" value="Pyrimidine nucleoside phosphorylase C-terminal domain"/>
    <property type="match status" value="1"/>
</dbReference>
<dbReference type="Pfam" id="PF02885">
    <property type="entry name" value="Glycos_trans_3N"/>
    <property type="match status" value="1"/>
</dbReference>
<dbReference type="STRING" id="1120995.SAMN02745245_00223"/>
<dbReference type="Proteomes" id="UP000184032">
    <property type="component" value="Unassembled WGS sequence"/>
</dbReference>
<dbReference type="Pfam" id="PF07831">
    <property type="entry name" value="PYNP_C"/>
    <property type="match status" value="1"/>
</dbReference>
<keyword evidence="13" id="KW-1185">Reference proteome</keyword>
<dbReference type="NCBIfam" id="NF004490">
    <property type="entry name" value="PRK05820.1"/>
    <property type="match status" value="1"/>
</dbReference>
<dbReference type="InterPro" id="IPR017872">
    <property type="entry name" value="Pyrmidine_PPase_CS"/>
</dbReference>
<dbReference type="InterPro" id="IPR018090">
    <property type="entry name" value="Pyrmidine_PPas_bac/euk"/>
</dbReference>
<evidence type="ECO:0000256" key="4">
    <source>
        <dbReference type="ARBA" id="ARBA00011738"/>
    </source>
</evidence>
<evidence type="ECO:0000256" key="5">
    <source>
        <dbReference type="ARBA" id="ARBA00011889"/>
    </source>
</evidence>
<comment type="catalytic activity">
    <reaction evidence="9">
        <text>uridine + phosphate = alpha-D-ribose 1-phosphate + uracil</text>
        <dbReference type="Rhea" id="RHEA:24388"/>
        <dbReference type="ChEBI" id="CHEBI:16704"/>
        <dbReference type="ChEBI" id="CHEBI:17568"/>
        <dbReference type="ChEBI" id="CHEBI:43474"/>
        <dbReference type="ChEBI" id="CHEBI:57720"/>
        <dbReference type="EC" id="2.4.2.2"/>
    </reaction>
</comment>
<dbReference type="InterPro" id="IPR013102">
    <property type="entry name" value="PYNP_C"/>
</dbReference>
<dbReference type="GO" id="GO:0004645">
    <property type="term" value="F:1,4-alpha-oligoglucan phosphorylase activity"/>
    <property type="evidence" value="ECO:0007669"/>
    <property type="project" value="InterPro"/>
</dbReference>
<keyword evidence="7" id="KW-0328">Glycosyltransferase</keyword>
<dbReference type="InterPro" id="IPR017459">
    <property type="entry name" value="Glycosyl_Trfase_fam3_N_dom"/>
</dbReference>
<comment type="catalytic activity">
    <reaction evidence="10">
        <text>thymidine + phosphate = 2-deoxy-alpha-D-ribose 1-phosphate + thymine</text>
        <dbReference type="Rhea" id="RHEA:16037"/>
        <dbReference type="ChEBI" id="CHEBI:17748"/>
        <dbReference type="ChEBI" id="CHEBI:17821"/>
        <dbReference type="ChEBI" id="CHEBI:43474"/>
        <dbReference type="ChEBI" id="CHEBI:57259"/>
        <dbReference type="EC" id="2.4.2.2"/>
    </reaction>
</comment>
<dbReference type="PIRSF" id="PIRSF000478">
    <property type="entry name" value="TP_PyNP"/>
    <property type="match status" value="1"/>
</dbReference>
<protein>
    <recommendedName>
        <fullName evidence="6">Pyrimidine-nucleoside phosphorylase</fullName>
        <ecNumber evidence="5">2.4.2.2</ecNumber>
    </recommendedName>
</protein>
<dbReference type="InterPro" id="IPR000312">
    <property type="entry name" value="Glycosyl_Trfase_fam3"/>
</dbReference>
<evidence type="ECO:0000313" key="12">
    <source>
        <dbReference type="EMBL" id="SHG98127.1"/>
    </source>
</evidence>
<evidence type="ECO:0000256" key="2">
    <source>
        <dbReference type="ARBA" id="ARBA00003877"/>
    </source>
</evidence>
<dbReference type="InterPro" id="IPR000053">
    <property type="entry name" value="Thymidine/pyrmidine_PPase"/>
</dbReference>
<evidence type="ECO:0000256" key="1">
    <source>
        <dbReference type="ARBA" id="ARBA00001066"/>
    </source>
</evidence>
<dbReference type="GO" id="GO:0006213">
    <property type="term" value="P:pyrimidine nucleoside metabolic process"/>
    <property type="evidence" value="ECO:0007669"/>
    <property type="project" value="InterPro"/>
</dbReference>
<dbReference type="OrthoDB" id="9763887at2"/>
<dbReference type="NCBIfam" id="NF004747">
    <property type="entry name" value="PRK06078.1"/>
    <property type="match status" value="1"/>
</dbReference>
<dbReference type="Pfam" id="PF00591">
    <property type="entry name" value="Glycos_transf_3"/>
    <property type="match status" value="1"/>
</dbReference>
<evidence type="ECO:0000256" key="7">
    <source>
        <dbReference type="ARBA" id="ARBA00022676"/>
    </source>
</evidence>
<dbReference type="SUPFAM" id="SSF52418">
    <property type="entry name" value="Nucleoside phosphorylase/phosphoribosyltransferase catalytic domain"/>
    <property type="match status" value="1"/>
</dbReference>
<dbReference type="AlphaFoldDB" id="A0A1M5P8T6"/>
<evidence type="ECO:0000256" key="9">
    <source>
        <dbReference type="ARBA" id="ARBA00048453"/>
    </source>
</evidence>
<evidence type="ECO:0000259" key="11">
    <source>
        <dbReference type="SMART" id="SM00941"/>
    </source>
</evidence>
<dbReference type="SUPFAM" id="SSF47648">
    <property type="entry name" value="Nucleoside phosphorylase/phosphoribosyltransferase N-terminal domain"/>
    <property type="match status" value="1"/>
</dbReference>
<evidence type="ECO:0000256" key="8">
    <source>
        <dbReference type="ARBA" id="ARBA00022679"/>
    </source>
</evidence>
<dbReference type="PANTHER" id="PTHR10515:SF0">
    <property type="entry name" value="THYMIDINE PHOSPHORYLASE"/>
    <property type="match status" value="1"/>
</dbReference>
<evidence type="ECO:0000256" key="3">
    <source>
        <dbReference type="ARBA" id="ARBA00006915"/>
    </source>
</evidence>
<comment type="similarity">
    <text evidence="3">Belongs to the thymidine/pyrimidine-nucleoside phosphorylase family.</text>
</comment>
<evidence type="ECO:0000256" key="10">
    <source>
        <dbReference type="ARBA" id="ARBA00048525"/>
    </source>
</evidence>